<proteinExistence type="predicted"/>
<keyword evidence="2" id="KW-1185">Reference proteome</keyword>
<comment type="caution">
    <text evidence="1">The sequence shown here is derived from an EMBL/GenBank/DDBJ whole genome shotgun (WGS) entry which is preliminary data.</text>
</comment>
<organism evidence="1 2">
    <name type="scientific">Ditylenchus destructor</name>
    <dbReference type="NCBI Taxonomy" id="166010"/>
    <lineage>
        <taxon>Eukaryota</taxon>
        <taxon>Metazoa</taxon>
        <taxon>Ecdysozoa</taxon>
        <taxon>Nematoda</taxon>
        <taxon>Chromadorea</taxon>
        <taxon>Rhabditida</taxon>
        <taxon>Tylenchina</taxon>
        <taxon>Tylenchomorpha</taxon>
        <taxon>Sphaerularioidea</taxon>
        <taxon>Anguinidae</taxon>
        <taxon>Anguininae</taxon>
        <taxon>Ditylenchus</taxon>
    </lineage>
</organism>
<protein>
    <submittedName>
        <fullName evidence="1">Uncharacterized protein</fullName>
    </submittedName>
</protein>
<sequence>MKKTITKPLPFLFFPKPLKSATASWDETDKEIKPLAERIGNIKGRQFTCRSGGDVFQAIQSATASWDAHLIKEIKPLAERIGKYQGRQFTPADPVAMVGFLHPEMIEAPENYIVNIGQEDNKAGYKVELTKNDQSTITVVGGIDEDIFKNEMERSIRTIKKDQESQTEGGGNCIVM</sequence>
<name>A0AAD4MIT2_9BILA</name>
<evidence type="ECO:0000313" key="2">
    <source>
        <dbReference type="Proteomes" id="UP001201812"/>
    </source>
</evidence>
<dbReference type="AlphaFoldDB" id="A0AAD4MIT2"/>
<accession>A0AAD4MIT2</accession>
<dbReference type="Proteomes" id="UP001201812">
    <property type="component" value="Unassembled WGS sequence"/>
</dbReference>
<evidence type="ECO:0000313" key="1">
    <source>
        <dbReference type="EMBL" id="KAI1696718.1"/>
    </source>
</evidence>
<reference evidence="1" key="1">
    <citation type="submission" date="2022-01" db="EMBL/GenBank/DDBJ databases">
        <title>Genome Sequence Resource for Two Populations of Ditylenchus destructor, the Migratory Endoparasitic Phytonematode.</title>
        <authorList>
            <person name="Zhang H."/>
            <person name="Lin R."/>
            <person name="Xie B."/>
        </authorList>
    </citation>
    <scope>NUCLEOTIDE SEQUENCE</scope>
    <source>
        <strain evidence="1">BazhouSP</strain>
    </source>
</reference>
<dbReference type="EMBL" id="JAKKPZ010000310">
    <property type="protein sequence ID" value="KAI1696718.1"/>
    <property type="molecule type" value="Genomic_DNA"/>
</dbReference>
<gene>
    <name evidence="1" type="ORF">DdX_18893</name>
</gene>